<feature type="transmembrane region" description="Helical" evidence="1">
    <location>
        <begin position="220"/>
        <end position="240"/>
    </location>
</feature>
<feature type="transmembrane region" description="Helical" evidence="1">
    <location>
        <begin position="134"/>
        <end position="158"/>
    </location>
</feature>
<evidence type="ECO:0000313" key="4">
    <source>
        <dbReference type="Proteomes" id="UP000248783"/>
    </source>
</evidence>
<feature type="transmembrane region" description="Helical" evidence="1">
    <location>
        <begin position="101"/>
        <end position="122"/>
    </location>
</feature>
<dbReference type="InterPro" id="IPR012867">
    <property type="entry name" value="DUF1648"/>
</dbReference>
<name>A0A2W5Y9B0_9MICO</name>
<dbReference type="RefSeq" id="WP_111249568.1">
    <property type="nucleotide sequence ID" value="NZ_QKWH01000001.1"/>
</dbReference>
<dbReference type="Proteomes" id="UP000248783">
    <property type="component" value="Unassembled WGS sequence"/>
</dbReference>
<evidence type="ECO:0000259" key="2">
    <source>
        <dbReference type="Pfam" id="PF07853"/>
    </source>
</evidence>
<feature type="transmembrane region" description="Helical" evidence="1">
    <location>
        <begin position="63"/>
        <end position="89"/>
    </location>
</feature>
<evidence type="ECO:0000256" key="1">
    <source>
        <dbReference type="SAM" id="Phobius"/>
    </source>
</evidence>
<keyword evidence="1" id="KW-0472">Membrane</keyword>
<proteinExistence type="predicted"/>
<gene>
    <name evidence="3" type="ORF">DNL40_02200</name>
</gene>
<dbReference type="AlphaFoldDB" id="A0A2W5Y9B0"/>
<dbReference type="EMBL" id="QKWH01000001">
    <property type="protein sequence ID" value="PZR55204.1"/>
    <property type="molecule type" value="Genomic_DNA"/>
</dbReference>
<feature type="transmembrane region" description="Helical" evidence="1">
    <location>
        <begin position="191"/>
        <end position="214"/>
    </location>
</feature>
<keyword evidence="1" id="KW-1133">Transmembrane helix</keyword>
<feature type="domain" description="DUF1648" evidence="2">
    <location>
        <begin position="32"/>
        <end position="70"/>
    </location>
</feature>
<keyword evidence="4" id="KW-1185">Reference proteome</keyword>
<feature type="transmembrane region" description="Helical" evidence="1">
    <location>
        <begin position="21"/>
        <end position="43"/>
    </location>
</feature>
<comment type="caution">
    <text evidence="3">The sequence shown here is derived from an EMBL/GenBank/DDBJ whole genome shotgun (WGS) entry which is preliminary data.</text>
</comment>
<organism evidence="3 4">
    <name type="scientific">Xylanimonas oleitrophica</name>
    <dbReference type="NCBI Taxonomy" id="2607479"/>
    <lineage>
        <taxon>Bacteria</taxon>
        <taxon>Bacillati</taxon>
        <taxon>Actinomycetota</taxon>
        <taxon>Actinomycetes</taxon>
        <taxon>Micrococcales</taxon>
        <taxon>Promicromonosporaceae</taxon>
        <taxon>Xylanimonas</taxon>
    </lineage>
</organism>
<reference evidence="3 4" key="1">
    <citation type="submission" date="2018-06" db="EMBL/GenBank/DDBJ databases">
        <title>Whole genome sequencing of a novel hydrocarbon degrading bacterial strain, PW21 isolated from oil contaminated produced water sample.</title>
        <authorList>
            <person name="Nagkirti P."/>
            <person name="Shaikh A."/>
            <person name="Gowdaman V."/>
            <person name="Engineer A.E."/>
            <person name="Dagar S."/>
            <person name="Dhakephalkar P.K."/>
        </authorList>
    </citation>
    <scope>NUCLEOTIDE SEQUENCE [LARGE SCALE GENOMIC DNA]</scope>
    <source>
        <strain evidence="3 4">PW21</strain>
    </source>
</reference>
<sequence length="332" mass="34106">MTHEPGTTATTETWRPRARAVVLWSTLAATALLLTAVALVLSWRADLPDPVASHWGPDGQPDGFASLGGFVGTIVASTAGPCVLFAAIGWFRGQAAATRRIVAGATVWSGAFGAATLLMSLAPQRGLGDAAQAPGVGTALAVSLLAPLVPAAVAAFLVPADPPQAADGQVPADASRLPVADGERVVWLRRIAGGPGVGIGAATTIGMVGVTVALQMWTLLLMPLLLGVLFAAMFAFVVRVDATGLTVRSRLGWPRTHVPAAEIERASVIEVEPMRDFGGWGWRVGRGGRVGVVLRRGEALLVERSGGRSVAVTVDDAAAGAALLNTLAERSR</sequence>
<accession>A0A2W5Y9B0</accession>
<protein>
    <submittedName>
        <fullName evidence="3">DUF1648 domain-containing protein</fullName>
    </submittedName>
</protein>
<keyword evidence="1" id="KW-0812">Transmembrane</keyword>
<dbReference type="Pfam" id="PF07853">
    <property type="entry name" value="DUF1648"/>
    <property type="match status" value="1"/>
</dbReference>
<evidence type="ECO:0000313" key="3">
    <source>
        <dbReference type="EMBL" id="PZR55204.1"/>
    </source>
</evidence>